<protein>
    <submittedName>
        <fullName evidence="1">Uncharacterized protein</fullName>
    </submittedName>
</protein>
<dbReference type="EMBL" id="PP511379">
    <property type="protein sequence ID" value="XCD03655.1"/>
    <property type="molecule type" value="Genomic_DNA"/>
</dbReference>
<name>A0AAU8AVA1_9CAUD</name>
<reference evidence="1" key="1">
    <citation type="submission" date="2024-03" db="EMBL/GenBank/DDBJ databases">
        <title>Diverse circular DNA viruses in blood, oral, and fecal samples of captive lemurs.</title>
        <authorList>
            <person name="Paietta E.N."/>
            <person name="Kraberger S."/>
            <person name="Lund M.C."/>
            <person name="Custer J.M."/>
            <person name="Vargas K.M."/>
            <person name="Ehmke E.E."/>
            <person name="Yoder A.D."/>
            <person name="Varsani A."/>
        </authorList>
    </citation>
    <scope>NUCLEOTIDE SEQUENCE</scope>
    <source>
        <strain evidence="1">Duke_21_1</strain>
    </source>
</reference>
<organism evidence="1">
    <name type="scientific">Dulem virus 40</name>
    <dbReference type="NCBI Taxonomy" id="3145758"/>
    <lineage>
        <taxon>Viruses</taxon>
        <taxon>Duplodnaviria</taxon>
        <taxon>Heunggongvirae</taxon>
        <taxon>Uroviricota</taxon>
        <taxon>Caudoviricetes</taxon>
    </lineage>
</organism>
<sequence length="33" mass="3912">MAMKYKCYQVMAQVKPPKIIETKSGSQIRYYVK</sequence>
<proteinExistence type="predicted"/>
<evidence type="ECO:0000313" key="1">
    <source>
        <dbReference type="EMBL" id="XCD03655.1"/>
    </source>
</evidence>
<accession>A0AAU8AVA1</accession>